<reference evidence="2 3" key="1">
    <citation type="submission" date="2017-11" db="EMBL/GenBank/DDBJ databases">
        <title>Isolation and Characterization of Methanogenic Archaea from Saline Meromictic Lake at Siberia.</title>
        <authorList>
            <person name="Shen Y."/>
            <person name="Huang H.-H."/>
            <person name="Lai M.-C."/>
            <person name="Chen S.-C."/>
        </authorList>
    </citation>
    <scope>NUCLEOTIDE SEQUENCE [LARGE SCALE GENOMIC DNA]</scope>
    <source>
        <strain evidence="2 3">SY-01</strain>
    </source>
</reference>
<dbReference type="AlphaFoldDB" id="A0A4E0PY40"/>
<feature type="domain" description="Rubrerythrin diiron-binding" evidence="1">
    <location>
        <begin position="20"/>
        <end position="151"/>
    </location>
</feature>
<sequence>MKDVLHEIADELDRMESIDEAIAMAIELEEEGRKYYLEKASAMEHATGTNLYMFLAEEEKKHAEYLRHYRESKKAPVVEFNYPEFKVSFKEEFSGKTLEEVGILLAALRFEHKSEYFYAELAKRSTDEEQKKFFESMEDVERSHYRIIEELLEYETQFRMQT</sequence>
<dbReference type="Gene3D" id="1.20.1260.10">
    <property type="match status" value="1"/>
</dbReference>
<evidence type="ECO:0000259" key="1">
    <source>
        <dbReference type="Pfam" id="PF02915"/>
    </source>
</evidence>
<gene>
    <name evidence="2" type="ORF">CUN85_02575</name>
</gene>
<dbReference type="InterPro" id="IPR009078">
    <property type="entry name" value="Ferritin-like_SF"/>
</dbReference>
<dbReference type="Pfam" id="PF02915">
    <property type="entry name" value="Rubrerythrin"/>
    <property type="match status" value="1"/>
</dbReference>
<dbReference type="EMBL" id="PGGK01000002">
    <property type="protein sequence ID" value="TGC11054.1"/>
    <property type="molecule type" value="Genomic_DNA"/>
</dbReference>
<dbReference type="InterPro" id="IPR012347">
    <property type="entry name" value="Ferritin-like"/>
</dbReference>
<dbReference type="InterPro" id="IPR003251">
    <property type="entry name" value="Rr_diiron-bd_dom"/>
</dbReference>
<dbReference type="PANTHER" id="PTHR33531">
    <property type="entry name" value="RUBRERYTHRIN SUBFAMILY"/>
    <property type="match status" value="1"/>
</dbReference>
<keyword evidence="3" id="KW-1185">Reference proteome</keyword>
<dbReference type="PANTHER" id="PTHR33531:SF10">
    <property type="entry name" value="BLR7895 PROTEIN"/>
    <property type="match status" value="1"/>
</dbReference>
<comment type="caution">
    <text evidence="2">The sequence shown here is derived from an EMBL/GenBank/DDBJ whole genome shotgun (WGS) entry which is preliminary data.</text>
</comment>
<evidence type="ECO:0000313" key="2">
    <source>
        <dbReference type="EMBL" id="TGC11054.1"/>
    </source>
</evidence>
<dbReference type="Proteomes" id="UP000297295">
    <property type="component" value="Unassembled WGS sequence"/>
</dbReference>
<dbReference type="OrthoDB" id="132738at2157"/>
<dbReference type="SUPFAM" id="SSF47240">
    <property type="entry name" value="Ferritin-like"/>
    <property type="match status" value="1"/>
</dbReference>
<dbReference type="GO" id="GO:0046872">
    <property type="term" value="F:metal ion binding"/>
    <property type="evidence" value="ECO:0007669"/>
    <property type="project" value="InterPro"/>
</dbReference>
<name>A0A4E0PY40_9EURY</name>
<organism evidence="2 3">
    <name type="scientific">Methanolobus halotolerans</name>
    <dbReference type="NCBI Taxonomy" id="2052935"/>
    <lineage>
        <taxon>Archaea</taxon>
        <taxon>Methanobacteriati</taxon>
        <taxon>Methanobacteriota</taxon>
        <taxon>Stenosarchaea group</taxon>
        <taxon>Methanomicrobia</taxon>
        <taxon>Methanosarcinales</taxon>
        <taxon>Methanosarcinaceae</taxon>
        <taxon>Methanolobus</taxon>
    </lineage>
</organism>
<accession>A0A4E0PY40</accession>
<dbReference type="CDD" id="cd01045">
    <property type="entry name" value="Ferritin_like_AB"/>
    <property type="match status" value="1"/>
</dbReference>
<evidence type="ECO:0000313" key="3">
    <source>
        <dbReference type="Proteomes" id="UP000297295"/>
    </source>
</evidence>
<dbReference type="RefSeq" id="WP_135388689.1">
    <property type="nucleotide sequence ID" value="NZ_PGGK01000002.1"/>
</dbReference>
<protein>
    <submittedName>
        <fullName evidence="2">Rubrerythrin</fullName>
    </submittedName>
</protein>
<dbReference type="GO" id="GO:0016491">
    <property type="term" value="F:oxidoreductase activity"/>
    <property type="evidence" value="ECO:0007669"/>
    <property type="project" value="InterPro"/>
</dbReference>
<proteinExistence type="predicted"/>